<dbReference type="EMBL" id="LAZR01030672">
    <property type="protein sequence ID" value="KKL55901.1"/>
    <property type="molecule type" value="Genomic_DNA"/>
</dbReference>
<proteinExistence type="predicted"/>
<dbReference type="AlphaFoldDB" id="A0A0F9DQ44"/>
<accession>A0A0F9DQ44</accession>
<sequence>MPNNNRLCRIFPDSECGSITEVKDIDFDYKCIQ</sequence>
<protein>
    <submittedName>
        <fullName evidence="1">Uncharacterized protein</fullName>
    </submittedName>
</protein>
<reference evidence="1" key="1">
    <citation type="journal article" date="2015" name="Nature">
        <title>Complex archaea that bridge the gap between prokaryotes and eukaryotes.</title>
        <authorList>
            <person name="Spang A."/>
            <person name="Saw J.H."/>
            <person name="Jorgensen S.L."/>
            <person name="Zaremba-Niedzwiedzka K."/>
            <person name="Martijn J."/>
            <person name="Lind A.E."/>
            <person name="van Eijk R."/>
            <person name="Schleper C."/>
            <person name="Guy L."/>
            <person name="Ettema T.J."/>
        </authorList>
    </citation>
    <scope>NUCLEOTIDE SEQUENCE</scope>
</reference>
<gene>
    <name evidence="1" type="ORF">LCGC14_2250790</name>
</gene>
<feature type="non-terminal residue" evidence="1">
    <location>
        <position position="33"/>
    </location>
</feature>
<organism evidence="1">
    <name type="scientific">marine sediment metagenome</name>
    <dbReference type="NCBI Taxonomy" id="412755"/>
    <lineage>
        <taxon>unclassified sequences</taxon>
        <taxon>metagenomes</taxon>
        <taxon>ecological metagenomes</taxon>
    </lineage>
</organism>
<evidence type="ECO:0000313" key="1">
    <source>
        <dbReference type="EMBL" id="KKL55901.1"/>
    </source>
</evidence>
<comment type="caution">
    <text evidence="1">The sequence shown here is derived from an EMBL/GenBank/DDBJ whole genome shotgun (WGS) entry which is preliminary data.</text>
</comment>
<name>A0A0F9DQ44_9ZZZZ</name>